<dbReference type="GO" id="GO:0004674">
    <property type="term" value="F:protein serine/threonine kinase activity"/>
    <property type="evidence" value="ECO:0007669"/>
    <property type="project" value="UniProtKB-KW"/>
</dbReference>
<dbReference type="AlphaFoldDB" id="A0A167X2V5"/>
<dbReference type="PROSITE" id="PS51158">
    <property type="entry name" value="ALPHA_KINASE"/>
    <property type="match status" value="1"/>
</dbReference>
<dbReference type="GO" id="GO:0005524">
    <property type="term" value="F:ATP binding"/>
    <property type="evidence" value="ECO:0007669"/>
    <property type="project" value="InterPro"/>
</dbReference>
<reference evidence="5 6" key="1">
    <citation type="journal article" date="2016" name="Mol. Biol. Evol.">
        <title>Comparative Genomics of Early-Diverging Mushroom-Forming Fungi Provides Insights into the Origins of Lignocellulose Decay Capabilities.</title>
        <authorList>
            <person name="Nagy L.G."/>
            <person name="Riley R."/>
            <person name="Tritt A."/>
            <person name="Adam C."/>
            <person name="Daum C."/>
            <person name="Floudas D."/>
            <person name="Sun H."/>
            <person name="Yadav J.S."/>
            <person name="Pangilinan J."/>
            <person name="Larsson K.H."/>
            <person name="Matsuura K."/>
            <person name="Barry K."/>
            <person name="Labutti K."/>
            <person name="Kuo R."/>
            <person name="Ohm R.A."/>
            <person name="Bhattacharya S.S."/>
            <person name="Shirouzu T."/>
            <person name="Yoshinaga Y."/>
            <person name="Martin F.M."/>
            <person name="Grigoriev I.V."/>
            <person name="Hibbett D.S."/>
        </authorList>
    </citation>
    <scope>NUCLEOTIDE SEQUENCE [LARGE SCALE GENOMIC DNA]</scope>
    <source>
        <strain evidence="5 6">CBS 109695</strain>
    </source>
</reference>
<dbReference type="OrthoDB" id="301415at2759"/>
<dbReference type="InterPro" id="IPR004166">
    <property type="entry name" value="a-kinase_dom"/>
</dbReference>
<accession>A0A167X2V5</accession>
<keyword evidence="3" id="KW-0418">Kinase</keyword>
<feature type="domain" description="Alpha-type protein kinase" evidence="4">
    <location>
        <begin position="1"/>
        <end position="227"/>
    </location>
</feature>
<keyword evidence="2" id="KW-0808">Transferase</keyword>
<gene>
    <name evidence="5" type="ORF">FIBSPDRAFT_763888</name>
</gene>
<dbReference type="Proteomes" id="UP000076532">
    <property type="component" value="Unassembled WGS sequence"/>
</dbReference>
<sequence length="245" mass="26710">EVILIARDWQKEVGGGESRAGYLGSGLSKFAFKGRLGPNNCAILQSKSFVADTGANQNDLLDELALLSLGQWFLDSFYKLSIIYIKAHNSFLAMKWNTTDTFVGTVVTAVTPIAGRPAAGEKDNRTLLFPDFLVTPLLPSGSQYREVKFSGNEDFGNNTDPVGEAVDAYAHHTVADSFGDVLFADLQGKPMPSFETGYWDKGPGMIQAFLRQHQCNHICKKMKLPQATKDLKVELLGQSTSAPTA</sequence>
<feature type="non-terminal residue" evidence="5">
    <location>
        <position position="1"/>
    </location>
</feature>
<dbReference type="EMBL" id="KV417774">
    <property type="protein sequence ID" value="KZP06765.1"/>
    <property type="molecule type" value="Genomic_DNA"/>
</dbReference>
<dbReference type="Gene3D" id="3.20.200.10">
    <property type="entry name" value="MHCK/EF2 kinase"/>
    <property type="match status" value="1"/>
</dbReference>
<evidence type="ECO:0000256" key="3">
    <source>
        <dbReference type="ARBA" id="ARBA00022777"/>
    </source>
</evidence>
<dbReference type="SUPFAM" id="SSF56112">
    <property type="entry name" value="Protein kinase-like (PK-like)"/>
    <property type="match status" value="1"/>
</dbReference>
<dbReference type="CDD" id="cd04515">
    <property type="entry name" value="Alpha_kinase"/>
    <property type="match status" value="1"/>
</dbReference>
<evidence type="ECO:0000259" key="4">
    <source>
        <dbReference type="PROSITE" id="PS51158"/>
    </source>
</evidence>
<protein>
    <recommendedName>
        <fullName evidence="4">Alpha-type protein kinase domain-containing protein</fullName>
    </recommendedName>
</protein>
<dbReference type="InterPro" id="IPR011009">
    <property type="entry name" value="Kinase-like_dom_sf"/>
</dbReference>
<organism evidence="5 6">
    <name type="scientific">Athelia psychrophila</name>
    <dbReference type="NCBI Taxonomy" id="1759441"/>
    <lineage>
        <taxon>Eukaryota</taxon>
        <taxon>Fungi</taxon>
        <taxon>Dikarya</taxon>
        <taxon>Basidiomycota</taxon>
        <taxon>Agaricomycotina</taxon>
        <taxon>Agaricomycetes</taxon>
        <taxon>Agaricomycetidae</taxon>
        <taxon>Atheliales</taxon>
        <taxon>Atheliaceae</taxon>
        <taxon>Athelia</taxon>
    </lineage>
</organism>
<evidence type="ECO:0000313" key="6">
    <source>
        <dbReference type="Proteomes" id="UP000076532"/>
    </source>
</evidence>
<name>A0A167X2V5_9AGAM</name>
<keyword evidence="6" id="KW-1185">Reference proteome</keyword>
<evidence type="ECO:0000313" key="5">
    <source>
        <dbReference type="EMBL" id="KZP06765.1"/>
    </source>
</evidence>
<evidence type="ECO:0000256" key="1">
    <source>
        <dbReference type="ARBA" id="ARBA00022527"/>
    </source>
</evidence>
<evidence type="ECO:0000256" key="2">
    <source>
        <dbReference type="ARBA" id="ARBA00022679"/>
    </source>
</evidence>
<dbReference type="Pfam" id="PF02816">
    <property type="entry name" value="Alpha_kinase"/>
    <property type="match status" value="1"/>
</dbReference>
<dbReference type="STRING" id="436010.A0A167X2V5"/>
<keyword evidence="1" id="KW-0723">Serine/threonine-protein kinase</keyword>
<proteinExistence type="predicted"/>